<evidence type="ECO:0000256" key="2">
    <source>
        <dbReference type="ARBA" id="ARBA00022448"/>
    </source>
</evidence>
<evidence type="ECO:0000256" key="4">
    <source>
        <dbReference type="ARBA" id="ARBA00022840"/>
    </source>
</evidence>
<dbReference type="InterPro" id="IPR003593">
    <property type="entry name" value="AAA+_ATPase"/>
</dbReference>
<dbReference type="InterPro" id="IPR003439">
    <property type="entry name" value="ABC_transporter-like_ATP-bd"/>
</dbReference>
<dbReference type="GO" id="GO:0005524">
    <property type="term" value="F:ATP binding"/>
    <property type="evidence" value="ECO:0007669"/>
    <property type="project" value="UniProtKB-KW"/>
</dbReference>
<protein>
    <submittedName>
        <fullName evidence="6">Peptide/nickel transport system ATP-binding protein</fullName>
    </submittedName>
</protein>
<sequence>MIELTDLVARVDGTTIVDRMTVRVRAGGVLALIGESGSGKTTTGLALLGETRPGVTLAGRVVVDGHDMLAEKARGLVGYVPQHPASALNPARRVGGVLAELARARPSTAVRGRRAGAREAVAAALTAAQLPSDRDTMRRFPHQFSGGQQQRLALAGALVGGPRVLVLDEPTTGLDPVTRRAVLDELAGLAAAGLTLVLLTHDLGAVRVLAEQIVVLRRGRVVEQGPVATLAAPVHAYTRELLAAEPQWRIPAPVPPAAALLRVAGLSARYGRRPALAPLDLSVPAGGRLGVVGASGSGKTTLGRCLAGLHEPATGTVSVRGEVLPARLDRRDLAQRRRVQYVFQDPHASFDQRRPVLDQVARTAIRLRGLATGPAHAEADALLTRLGVAPATAGRRPGGLSGGELQRAAIARALLAEPDVLVCDEVTSALDPLTQRALMDLLAGLATTLVLISHDLPLVAEMSDHLAVLADGQLVEHGPTAALLTDPRHPLTRAQLDALADQEVR</sequence>
<gene>
    <name evidence="6" type="ORF">IW245_002583</name>
</gene>
<evidence type="ECO:0000313" key="6">
    <source>
        <dbReference type="EMBL" id="MBG6136389.1"/>
    </source>
</evidence>
<feature type="domain" description="ABC transporter" evidence="5">
    <location>
        <begin position="261"/>
        <end position="496"/>
    </location>
</feature>
<keyword evidence="2" id="KW-0813">Transport</keyword>
<name>A0A8J7GD20_9ACTN</name>
<dbReference type="GO" id="GO:0055085">
    <property type="term" value="P:transmembrane transport"/>
    <property type="evidence" value="ECO:0007669"/>
    <property type="project" value="UniProtKB-ARBA"/>
</dbReference>
<dbReference type="SUPFAM" id="SSF52540">
    <property type="entry name" value="P-loop containing nucleoside triphosphate hydrolases"/>
    <property type="match status" value="2"/>
</dbReference>
<accession>A0A8J7GD20</accession>
<comment type="similarity">
    <text evidence="1">Belongs to the ABC transporter superfamily.</text>
</comment>
<dbReference type="PANTHER" id="PTHR43776">
    <property type="entry name" value="TRANSPORT ATP-BINDING PROTEIN"/>
    <property type="match status" value="1"/>
</dbReference>
<dbReference type="AlphaFoldDB" id="A0A8J7GD20"/>
<dbReference type="InterPro" id="IPR017871">
    <property type="entry name" value="ABC_transporter-like_CS"/>
</dbReference>
<dbReference type="PROSITE" id="PS00211">
    <property type="entry name" value="ABC_TRANSPORTER_1"/>
    <property type="match status" value="2"/>
</dbReference>
<evidence type="ECO:0000313" key="7">
    <source>
        <dbReference type="Proteomes" id="UP000622552"/>
    </source>
</evidence>
<evidence type="ECO:0000256" key="3">
    <source>
        <dbReference type="ARBA" id="ARBA00022741"/>
    </source>
</evidence>
<reference evidence="6" key="1">
    <citation type="submission" date="2020-11" db="EMBL/GenBank/DDBJ databases">
        <title>Sequencing the genomes of 1000 actinobacteria strains.</title>
        <authorList>
            <person name="Klenk H.-P."/>
        </authorList>
    </citation>
    <scope>NUCLEOTIDE SEQUENCE</scope>
    <source>
        <strain evidence="6">DSM 45356</strain>
    </source>
</reference>
<dbReference type="Proteomes" id="UP000622552">
    <property type="component" value="Unassembled WGS sequence"/>
</dbReference>
<keyword evidence="3" id="KW-0547">Nucleotide-binding</keyword>
<dbReference type="RefSeq" id="WP_197003372.1">
    <property type="nucleotide sequence ID" value="NZ_BONS01000015.1"/>
</dbReference>
<dbReference type="SMART" id="SM00382">
    <property type="entry name" value="AAA"/>
    <property type="match status" value="2"/>
</dbReference>
<comment type="caution">
    <text evidence="6">The sequence shown here is derived from an EMBL/GenBank/DDBJ whole genome shotgun (WGS) entry which is preliminary data.</text>
</comment>
<evidence type="ECO:0000259" key="5">
    <source>
        <dbReference type="PROSITE" id="PS50893"/>
    </source>
</evidence>
<feature type="domain" description="ABC transporter" evidence="5">
    <location>
        <begin position="2"/>
        <end position="243"/>
    </location>
</feature>
<dbReference type="Gene3D" id="3.40.50.300">
    <property type="entry name" value="P-loop containing nucleotide triphosphate hydrolases"/>
    <property type="match status" value="2"/>
</dbReference>
<dbReference type="InterPro" id="IPR050319">
    <property type="entry name" value="ABC_transp_ATP-bind"/>
</dbReference>
<dbReference type="PROSITE" id="PS50893">
    <property type="entry name" value="ABC_TRANSPORTER_2"/>
    <property type="match status" value="2"/>
</dbReference>
<dbReference type="EMBL" id="JADOUF010000001">
    <property type="protein sequence ID" value="MBG6136389.1"/>
    <property type="molecule type" value="Genomic_DNA"/>
</dbReference>
<keyword evidence="4 6" id="KW-0067">ATP-binding</keyword>
<proteinExistence type="inferred from homology"/>
<keyword evidence="7" id="KW-1185">Reference proteome</keyword>
<dbReference type="GO" id="GO:0016887">
    <property type="term" value="F:ATP hydrolysis activity"/>
    <property type="evidence" value="ECO:0007669"/>
    <property type="project" value="InterPro"/>
</dbReference>
<dbReference type="PANTHER" id="PTHR43776:SF7">
    <property type="entry name" value="D,D-DIPEPTIDE TRANSPORT ATP-BINDING PROTEIN DDPF-RELATED"/>
    <property type="match status" value="1"/>
</dbReference>
<organism evidence="6 7">
    <name type="scientific">Longispora fulva</name>
    <dbReference type="NCBI Taxonomy" id="619741"/>
    <lineage>
        <taxon>Bacteria</taxon>
        <taxon>Bacillati</taxon>
        <taxon>Actinomycetota</taxon>
        <taxon>Actinomycetes</taxon>
        <taxon>Micromonosporales</taxon>
        <taxon>Micromonosporaceae</taxon>
        <taxon>Longispora</taxon>
    </lineage>
</organism>
<evidence type="ECO:0000256" key="1">
    <source>
        <dbReference type="ARBA" id="ARBA00005417"/>
    </source>
</evidence>
<dbReference type="InterPro" id="IPR027417">
    <property type="entry name" value="P-loop_NTPase"/>
</dbReference>
<dbReference type="Pfam" id="PF00005">
    <property type="entry name" value="ABC_tran"/>
    <property type="match status" value="2"/>
</dbReference>